<evidence type="ECO:0000256" key="9">
    <source>
        <dbReference type="SAM" id="MobiDB-lite"/>
    </source>
</evidence>
<evidence type="ECO:0000256" key="3">
    <source>
        <dbReference type="ARBA" id="ARBA00005043"/>
    </source>
</evidence>
<comment type="subcellular location">
    <subcellularLocation>
        <location evidence="2">Cytoplasm</location>
    </subcellularLocation>
    <subcellularLocation>
        <location evidence="1">Nucleus</location>
    </subcellularLocation>
</comment>
<name>A0ABR0K6R6_9EURO</name>
<feature type="region of interest" description="Disordered" evidence="9">
    <location>
        <begin position="358"/>
        <end position="385"/>
    </location>
</feature>
<dbReference type="InterPro" id="IPR008728">
    <property type="entry name" value="Elongator_complex_protein_4"/>
</dbReference>
<dbReference type="Pfam" id="PF05625">
    <property type="entry name" value="PAXNEB"/>
    <property type="match status" value="1"/>
</dbReference>
<comment type="similarity">
    <text evidence="4">Belongs to the ELP4 family.</text>
</comment>
<dbReference type="EMBL" id="JAVRRG010000078">
    <property type="protein sequence ID" value="KAK5089439.1"/>
    <property type="molecule type" value="Genomic_DNA"/>
</dbReference>
<evidence type="ECO:0000256" key="2">
    <source>
        <dbReference type="ARBA" id="ARBA00004496"/>
    </source>
</evidence>
<dbReference type="Gene3D" id="3.40.50.300">
    <property type="entry name" value="P-loop containing nucleotide triphosphate hydrolases"/>
    <property type="match status" value="1"/>
</dbReference>
<reference evidence="10 11" key="1">
    <citation type="submission" date="2023-08" db="EMBL/GenBank/DDBJ databases">
        <title>Black Yeasts Isolated from many extreme environments.</title>
        <authorList>
            <person name="Coleine C."/>
            <person name="Stajich J.E."/>
            <person name="Selbmann L."/>
        </authorList>
    </citation>
    <scope>NUCLEOTIDE SEQUENCE [LARGE SCALE GENOMIC DNA]</scope>
    <source>
        <strain evidence="10 11">CCFEE 5885</strain>
    </source>
</reference>
<accession>A0ABR0K6R6</accession>
<feature type="region of interest" description="Disordered" evidence="9">
    <location>
        <begin position="1"/>
        <end position="44"/>
    </location>
</feature>
<dbReference type="PANTHER" id="PTHR12896:SF1">
    <property type="entry name" value="ELONGATOR COMPLEX PROTEIN 4"/>
    <property type="match status" value="1"/>
</dbReference>
<comment type="pathway">
    <text evidence="3">tRNA modification; 5-methoxycarbonylmethyl-2-thiouridine-tRNA biosynthesis.</text>
</comment>
<sequence length="385" mass="42273">MSFRKRNVGISDGRRPQPTVPVASTPVRLPGVRPSAADGRPVTSTGSASFDGLFAGHGGLPLGTSILLEESGTTDYAGALLRFYAAEGLMQGHYIHVVGLPEQWGRELPGLASESSKKSVETPHDDKMKIAWRYERLGQHGTDMAARDRTPVAATDMVSVQSGPQQTPFCHTFDLSKRLVHPPTAQVKFLRPDPNPTKTCFASILSELTSVVKSTTPDTIHRFIVPSLMSPALYPLHSSMPEQILSFQHSIRKLLAAYPNRLTLIQTLPLSLYPRSSGLTKWVELLSDGVYELTPFPHSADAEFAKSRDPNTKEEPPQGLLRVHKLPILHDLGSGTPLADTDWTFTLSRRKFTIKPFNLPPIEGDTDAQQAAPKDDQPKKAEMDF</sequence>
<evidence type="ECO:0000256" key="5">
    <source>
        <dbReference type="ARBA" id="ARBA00020265"/>
    </source>
</evidence>
<evidence type="ECO:0000256" key="6">
    <source>
        <dbReference type="ARBA" id="ARBA00022490"/>
    </source>
</evidence>
<evidence type="ECO:0000256" key="1">
    <source>
        <dbReference type="ARBA" id="ARBA00004123"/>
    </source>
</evidence>
<evidence type="ECO:0000313" key="10">
    <source>
        <dbReference type="EMBL" id="KAK5089439.1"/>
    </source>
</evidence>
<evidence type="ECO:0000256" key="7">
    <source>
        <dbReference type="ARBA" id="ARBA00022694"/>
    </source>
</evidence>
<protein>
    <recommendedName>
        <fullName evidence="5">Elongator complex protein 4</fullName>
    </recommendedName>
</protein>
<dbReference type="Proteomes" id="UP001345013">
    <property type="component" value="Unassembled WGS sequence"/>
</dbReference>
<comment type="caution">
    <text evidence="10">The sequence shown here is derived from an EMBL/GenBank/DDBJ whole genome shotgun (WGS) entry which is preliminary data.</text>
</comment>
<feature type="compositionally biased region" description="Basic and acidic residues" evidence="9">
    <location>
        <begin position="373"/>
        <end position="385"/>
    </location>
</feature>
<dbReference type="InterPro" id="IPR027417">
    <property type="entry name" value="P-loop_NTPase"/>
</dbReference>
<dbReference type="CDD" id="cd19494">
    <property type="entry name" value="Elp4"/>
    <property type="match status" value="1"/>
</dbReference>
<keyword evidence="11" id="KW-1185">Reference proteome</keyword>
<proteinExistence type="inferred from homology"/>
<keyword evidence="6" id="KW-0963">Cytoplasm</keyword>
<evidence type="ECO:0000256" key="4">
    <source>
        <dbReference type="ARBA" id="ARBA00007573"/>
    </source>
</evidence>
<gene>
    <name evidence="10" type="primary">ELP4</name>
    <name evidence="10" type="ORF">LTR24_006255</name>
</gene>
<evidence type="ECO:0000313" key="11">
    <source>
        <dbReference type="Proteomes" id="UP001345013"/>
    </source>
</evidence>
<dbReference type="PANTHER" id="PTHR12896">
    <property type="entry name" value="PAX6 NEIGHBOR PROTEIN PAXNEB"/>
    <property type="match status" value="1"/>
</dbReference>
<evidence type="ECO:0000256" key="8">
    <source>
        <dbReference type="ARBA" id="ARBA00023242"/>
    </source>
</evidence>
<keyword evidence="7" id="KW-0819">tRNA processing</keyword>
<keyword evidence="8" id="KW-0539">Nucleus</keyword>
<organism evidence="10 11">
    <name type="scientific">Lithohypha guttulata</name>
    <dbReference type="NCBI Taxonomy" id="1690604"/>
    <lineage>
        <taxon>Eukaryota</taxon>
        <taxon>Fungi</taxon>
        <taxon>Dikarya</taxon>
        <taxon>Ascomycota</taxon>
        <taxon>Pezizomycotina</taxon>
        <taxon>Eurotiomycetes</taxon>
        <taxon>Chaetothyriomycetidae</taxon>
        <taxon>Chaetothyriales</taxon>
        <taxon>Trichomeriaceae</taxon>
        <taxon>Lithohypha</taxon>
    </lineage>
</organism>